<protein>
    <submittedName>
        <fullName evidence="1">DUF3800 domain-containing protein</fullName>
    </submittedName>
</protein>
<keyword evidence="2" id="KW-1185">Reference proteome</keyword>
<dbReference type="Pfam" id="PF12686">
    <property type="entry name" value="DUF3800"/>
    <property type="match status" value="1"/>
</dbReference>
<dbReference type="EMBL" id="JBHTKZ010000004">
    <property type="protein sequence ID" value="MFD1180596.1"/>
    <property type="molecule type" value="Genomic_DNA"/>
</dbReference>
<accession>A0ABW3S9G7</accession>
<name>A0ABW3S9G7_9BACL</name>
<dbReference type="RefSeq" id="WP_240267725.1">
    <property type="nucleotide sequence ID" value="NZ_JAKSXN010000004.1"/>
</dbReference>
<evidence type="ECO:0000313" key="2">
    <source>
        <dbReference type="Proteomes" id="UP001597211"/>
    </source>
</evidence>
<proteinExistence type="predicted"/>
<dbReference type="InterPro" id="IPR024524">
    <property type="entry name" value="DUF3800"/>
</dbReference>
<comment type="caution">
    <text evidence="1">The sequence shown here is derived from an EMBL/GenBank/DDBJ whole genome shotgun (WGS) entry which is preliminary data.</text>
</comment>
<sequence length="380" mass="43749">MTVLTKRMEKITAYIDESGNSGIKIFSGHDKFHWVGVMLSSREADSTHSRISELVKSEGFDELHAGELGLTRINRLADEFISLYEELDVQFVFTRVEREHVATMKFMDLVFDPENNNAVPSAMYNKEFYRLVTIYSMAKTLTTDHRKRFWDAVSLGEKGVVKFVELMNDLKRHIIDNDQYIQDVGLFTEIFNYAASHPIKILELDILSSAQKRIRTEGMADASEDVFINHAKYRSANVAAFNMTIDSLHRILMDKGQIITKVVHDEQTEFDKQLKNAFEHISKVTIVSNPFEFPKAKTMDTFSGNIEFVKSSQNAGVQLIDLALWMMKKVNDSGVQLTDKCAELFQMINRRGCYTGFWLERLTVVLSQMIQEMDNYQGRR</sequence>
<evidence type="ECO:0000313" key="1">
    <source>
        <dbReference type="EMBL" id="MFD1180596.1"/>
    </source>
</evidence>
<gene>
    <name evidence="1" type="ORF">ACFQ2Z_04430</name>
</gene>
<organism evidence="1 2">
    <name type="scientific">Paenibacillus timonensis</name>
    <dbReference type="NCBI Taxonomy" id="225915"/>
    <lineage>
        <taxon>Bacteria</taxon>
        <taxon>Bacillati</taxon>
        <taxon>Bacillota</taxon>
        <taxon>Bacilli</taxon>
        <taxon>Bacillales</taxon>
        <taxon>Paenibacillaceae</taxon>
        <taxon>Paenibacillus</taxon>
    </lineage>
</organism>
<dbReference type="Proteomes" id="UP001597211">
    <property type="component" value="Unassembled WGS sequence"/>
</dbReference>
<reference evidence="2" key="1">
    <citation type="journal article" date="2019" name="Int. J. Syst. Evol. Microbiol.">
        <title>The Global Catalogue of Microorganisms (GCM) 10K type strain sequencing project: providing services to taxonomists for standard genome sequencing and annotation.</title>
        <authorList>
            <consortium name="The Broad Institute Genomics Platform"/>
            <consortium name="The Broad Institute Genome Sequencing Center for Infectious Disease"/>
            <person name="Wu L."/>
            <person name="Ma J."/>
        </authorList>
    </citation>
    <scope>NUCLEOTIDE SEQUENCE [LARGE SCALE GENOMIC DNA]</scope>
    <source>
        <strain evidence="2">CCUG 48216</strain>
    </source>
</reference>